<feature type="transmembrane region" description="Helical" evidence="1">
    <location>
        <begin position="28"/>
        <end position="51"/>
    </location>
</feature>
<accession>A0A9W6MWT3</accession>
<comment type="caution">
    <text evidence="2">The sequence shown here is derived from an EMBL/GenBank/DDBJ whole genome shotgun (WGS) entry which is preliminary data.</text>
</comment>
<dbReference type="Proteomes" id="UP001143372">
    <property type="component" value="Unassembled WGS sequence"/>
</dbReference>
<dbReference type="AlphaFoldDB" id="A0A9W6MWT3"/>
<reference evidence="2" key="1">
    <citation type="journal article" date="2014" name="Int. J. Syst. Evol. Microbiol.">
        <title>Complete genome sequence of Corynebacterium casei LMG S-19264T (=DSM 44701T), isolated from a smear-ripened cheese.</title>
        <authorList>
            <consortium name="US DOE Joint Genome Institute (JGI-PGF)"/>
            <person name="Walter F."/>
            <person name="Albersmeier A."/>
            <person name="Kalinowski J."/>
            <person name="Ruckert C."/>
        </authorList>
    </citation>
    <scope>NUCLEOTIDE SEQUENCE</scope>
    <source>
        <strain evidence="2">VKM B-2347</strain>
    </source>
</reference>
<protein>
    <submittedName>
        <fullName evidence="2">Uncharacterized protein</fullName>
    </submittedName>
</protein>
<keyword evidence="3" id="KW-1185">Reference proteome</keyword>
<evidence type="ECO:0000313" key="2">
    <source>
        <dbReference type="EMBL" id="GLK69328.1"/>
    </source>
</evidence>
<dbReference type="RefSeq" id="WP_271169556.1">
    <property type="nucleotide sequence ID" value="NZ_BSFI01000021.1"/>
</dbReference>
<reference evidence="2" key="2">
    <citation type="submission" date="2023-01" db="EMBL/GenBank/DDBJ databases">
        <authorList>
            <person name="Sun Q."/>
            <person name="Evtushenko L."/>
        </authorList>
    </citation>
    <scope>NUCLEOTIDE SEQUENCE</scope>
    <source>
        <strain evidence="2">VKM B-2347</strain>
    </source>
</reference>
<sequence>MAYVSHSQYRAYPFSAVRARASRLDAALLIRVAFVAVAAAAVIVALSGVAIEGGVPTLARGDRLSSRSIEVASVDVVSRDASVARDAAGRVVYLNDPAAQTTTVSKGVTVPLAPNSPLNDATK</sequence>
<dbReference type="EMBL" id="BSFI01000021">
    <property type="protein sequence ID" value="GLK69328.1"/>
    <property type="molecule type" value="Genomic_DNA"/>
</dbReference>
<proteinExistence type="predicted"/>
<name>A0A9W6MWT3_9HYPH</name>
<evidence type="ECO:0000313" key="3">
    <source>
        <dbReference type="Proteomes" id="UP001143372"/>
    </source>
</evidence>
<gene>
    <name evidence="2" type="ORF">GCM10008179_29660</name>
</gene>
<evidence type="ECO:0000256" key="1">
    <source>
        <dbReference type="SAM" id="Phobius"/>
    </source>
</evidence>
<keyword evidence="1" id="KW-1133">Transmembrane helix</keyword>
<keyword evidence="1" id="KW-0472">Membrane</keyword>
<organism evidence="2 3">
    <name type="scientific">Hansschlegelia plantiphila</name>
    <dbReference type="NCBI Taxonomy" id="374655"/>
    <lineage>
        <taxon>Bacteria</taxon>
        <taxon>Pseudomonadati</taxon>
        <taxon>Pseudomonadota</taxon>
        <taxon>Alphaproteobacteria</taxon>
        <taxon>Hyphomicrobiales</taxon>
        <taxon>Methylopilaceae</taxon>
        <taxon>Hansschlegelia</taxon>
    </lineage>
</organism>
<keyword evidence="1" id="KW-0812">Transmembrane</keyword>